<comment type="subcellular location">
    <subcellularLocation>
        <location evidence="2">Secreted</location>
    </subcellularLocation>
</comment>
<evidence type="ECO:0000256" key="15">
    <source>
        <dbReference type="ARBA" id="ARBA00047174"/>
    </source>
</evidence>
<comment type="catalytic activity">
    <reaction evidence="14">
        <text>[(1-&gt;4)-beta-D-glucosyl]n+m + reduced acceptor + O2 = 4-dehydro-beta-D-glucosyl-[(1-&gt;4)-beta-D-glucosyl]n-1 + [(1-&gt;4)-beta-D-glucosyl]m + acceptor + H2O.</text>
        <dbReference type="EC" id="1.14.99.56"/>
    </reaction>
</comment>
<feature type="domain" description="Auxiliary Activity family 9 catalytic" evidence="17">
    <location>
        <begin position="21"/>
        <end position="251"/>
    </location>
</feature>
<comment type="cofactor">
    <cofactor evidence="1">
        <name>Cu(2+)</name>
        <dbReference type="ChEBI" id="CHEBI:29036"/>
    </cofactor>
</comment>
<dbReference type="EMBL" id="QJNS01000189">
    <property type="protein sequence ID" value="RYO83388.1"/>
    <property type="molecule type" value="Genomic_DNA"/>
</dbReference>
<evidence type="ECO:0000256" key="1">
    <source>
        <dbReference type="ARBA" id="ARBA00001973"/>
    </source>
</evidence>
<evidence type="ECO:0000256" key="7">
    <source>
        <dbReference type="ARBA" id="ARBA00023002"/>
    </source>
</evidence>
<evidence type="ECO:0000256" key="6">
    <source>
        <dbReference type="ARBA" id="ARBA00023001"/>
    </source>
</evidence>
<feature type="chain" id="PRO_5045424253" description="lytic cellulose monooxygenase (C4-dehydrogenating)" evidence="16">
    <location>
        <begin position="21"/>
        <end position="281"/>
    </location>
</feature>
<comment type="similarity">
    <text evidence="13">Belongs to the polysaccharide monooxygenase AA9 family.</text>
</comment>
<keyword evidence="5 16" id="KW-0732">Signal</keyword>
<evidence type="ECO:0000256" key="4">
    <source>
        <dbReference type="ARBA" id="ARBA00022723"/>
    </source>
</evidence>
<keyword evidence="8" id="KW-0186">Copper</keyword>
<keyword evidence="10" id="KW-1015">Disulfide bond</keyword>
<evidence type="ECO:0000256" key="14">
    <source>
        <dbReference type="ARBA" id="ARBA00045077"/>
    </source>
</evidence>
<evidence type="ECO:0000259" key="17">
    <source>
        <dbReference type="Pfam" id="PF03443"/>
    </source>
</evidence>
<dbReference type="InterPro" id="IPR005103">
    <property type="entry name" value="AA9_LPMO"/>
</dbReference>
<protein>
    <recommendedName>
        <fullName evidence="15">lytic cellulose monooxygenase (C4-dehydrogenating)</fullName>
        <ecNumber evidence="15">1.14.99.56</ecNumber>
    </recommendedName>
</protein>
<evidence type="ECO:0000256" key="5">
    <source>
        <dbReference type="ARBA" id="ARBA00022729"/>
    </source>
</evidence>
<dbReference type="Pfam" id="PF03443">
    <property type="entry name" value="AA9"/>
    <property type="match status" value="1"/>
</dbReference>
<dbReference type="PANTHER" id="PTHR33353">
    <property type="entry name" value="PUTATIVE (AFU_ORTHOLOGUE AFUA_1G12560)-RELATED"/>
    <property type="match status" value="1"/>
</dbReference>
<dbReference type="PANTHER" id="PTHR33353:SF36">
    <property type="entry name" value="ENDO-BETA-1,4-GLUCANASE D"/>
    <property type="match status" value="1"/>
</dbReference>
<proteinExistence type="inferred from homology"/>
<reference evidence="18 19" key="1">
    <citation type="submission" date="2018-06" db="EMBL/GenBank/DDBJ databases">
        <title>Complete Genomes of Monosporascus.</title>
        <authorList>
            <person name="Robinson A.J."/>
            <person name="Natvig D.O."/>
        </authorList>
    </citation>
    <scope>NUCLEOTIDE SEQUENCE [LARGE SCALE GENOMIC DNA]</scope>
    <source>
        <strain evidence="18 19">CBS 609.92</strain>
    </source>
</reference>
<evidence type="ECO:0000256" key="8">
    <source>
        <dbReference type="ARBA" id="ARBA00023008"/>
    </source>
</evidence>
<evidence type="ECO:0000256" key="2">
    <source>
        <dbReference type="ARBA" id="ARBA00004613"/>
    </source>
</evidence>
<evidence type="ECO:0000313" key="19">
    <source>
        <dbReference type="Proteomes" id="UP000294003"/>
    </source>
</evidence>
<keyword evidence="9" id="KW-0503">Monooxygenase</keyword>
<evidence type="ECO:0000313" key="18">
    <source>
        <dbReference type="EMBL" id="RYO83388.1"/>
    </source>
</evidence>
<organism evidence="18 19">
    <name type="scientific">Monosporascus cannonballus</name>
    <dbReference type="NCBI Taxonomy" id="155416"/>
    <lineage>
        <taxon>Eukaryota</taxon>
        <taxon>Fungi</taxon>
        <taxon>Dikarya</taxon>
        <taxon>Ascomycota</taxon>
        <taxon>Pezizomycotina</taxon>
        <taxon>Sordariomycetes</taxon>
        <taxon>Xylariomycetidae</taxon>
        <taxon>Xylariales</taxon>
        <taxon>Xylariales incertae sedis</taxon>
        <taxon>Monosporascus</taxon>
    </lineage>
</organism>
<sequence>MPSFSAALLGLAATATAVLGHGHVREVIVNGRSYHGFERWAPDQDLSQVVTWQFTTEDEGPVPIGSLGSPDIVCHRGAQNAVASVPVNAGDEITLKWFNAIGGFEHPGPIMHYLASCGDAGCDKVDKNSLRFFKFYESGLVQGGMADSPVWDSQKWATTEVHKGVQTVSDGFIDTFTVRVPWNIPSGNYVLRHEMLGLHRAHIGDAEFYPQCINLQVTGSGSGPLPEGVPATQLYQRTDPGVALDIWVNLQSYQIPGPSVATSVLKRDEGMSHPRDFTPRH</sequence>
<evidence type="ECO:0000256" key="16">
    <source>
        <dbReference type="SAM" id="SignalP"/>
    </source>
</evidence>
<keyword evidence="19" id="KW-1185">Reference proteome</keyword>
<dbReference type="EC" id="1.14.99.56" evidence="15"/>
<dbReference type="Gene3D" id="2.70.50.70">
    <property type="match status" value="1"/>
</dbReference>
<evidence type="ECO:0000256" key="13">
    <source>
        <dbReference type="ARBA" id="ARBA00044502"/>
    </source>
</evidence>
<keyword evidence="12" id="KW-0624">Polysaccharide degradation</keyword>
<feature type="signal peptide" evidence="16">
    <location>
        <begin position="1"/>
        <end position="20"/>
    </location>
</feature>
<evidence type="ECO:0000256" key="12">
    <source>
        <dbReference type="ARBA" id="ARBA00023326"/>
    </source>
</evidence>
<accession>A0ABY0H3W4</accession>
<dbReference type="CDD" id="cd21175">
    <property type="entry name" value="LPMO_AA9"/>
    <property type="match status" value="1"/>
</dbReference>
<comment type="caution">
    <text evidence="18">The sequence shown here is derived from an EMBL/GenBank/DDBJ whole genome shotgun (WGS) entry which is preliminary data.</text>
</comment>
<keyword evidence="11" id="KW-0119">Carbohydrate metabolism</keyword>
<dbReference type="InterPro" id="IPR049892">
    <property type="entry name" value="AA9"/>
</dbReference>
<keyword evidence="6" id="KW-0136">Cellulose degradation</keyword>
<keyword evidence="7" id="KW-0560">Oxidoreductase</keyword>
<keyword evidence="4" id="KW-0479">Metal-binding</keyword>
<evidence type="ECO:0000256" key="11">
    <source>
        <dbReference type="ARBA" id="ARBA00023277"/>
    </source>
</evidence>
<dbReference type="Proteomes" id="UP000294003">
    <property type="component" value="Unassembled WGS sequence"/>
</dbReference>
<evidence type="ECO:0000256" key="10">
    <source>
        <dbReference type="ARBA" id="ARBA00023157"/>
    </source>
</evidence>
<evidence type="ECO:0000256" key="3">
    <source>
        <dbReference type="ARBA" id="ARBA00022525"/>
    </source>
</evidence>
<keyword evidence="3" id="KW-0964">Secreted</keyword>
<evidence type="ECO:0000256" key="9">
    <source>
        <dbReference type="ARBA" id="ARBA00023033"/>
    </source>
</evidence>
<name>A0ABY0H3W4_9PEZI</name>
<gene>
    <name evidence="18" type="ORF">DL762_006153</name>
</gene>